<dbReference type="GO" id="GO:0005737">
    <property type="term" value="C:cytoplasm"/>
    <property type="evidence" value="ECO:0007669"/>
    <property type="project" value="TreeGrafter"/>
</dbReference>
<dbReference type="GO" id="GO:0005980">
    <property type="term" value="P:glycogen catabolic process"/>
    <property type="evidence" value="ECO:0007669"/>
    <property type="project" value="TreeGrafter"/>
</dbReference>
<dbReference type="GO" id="GO:0030170">
    <property type="term" value="F:pyridoxal phosphate binding"/>
    <property type="evidence" value="ECO:0007669"/>
    <property type="project" value="InterPro"/>
</dbReference>
<dbReference type="FunFam" id="3.40.50.2000:FF:000005">
    <property type="entry name" value="Alpha-1,4 glucan phosphorylase"/>
    <property type="match status" value="1"/>
</dbReference>
<comment type="function">
    <text evidence="9">Allosteric enzyme that catalyzes the rate-limiting step in glycogen catabolism, the phosphorolytic cleavage of glycogen to produce glucose-1-phosphate, and plays a central role in maintaining cellular and organismal glucose homeostasis.</text>
</comment>
<feature type="region of interest" description="Disordered" evidence="10">
    <location>
        <begin position="1357"/>
        <end position="1394"/>
    </location>
</feature>
<feature type="compositionally biased region" description="Pro residues" evidence="10">
    <location>
        <begin position="332"/>
        <end position="342"/>
    </location>
</feature>
<keyword evidence="4" id="KW-0321">Glycogen metabolism</keyword>
<comment type="similarity">
    <text evidence="2 9">Belongs to the glycogen phosphorylase family.</text>
</comment>
<organism evidence="12">
    <name type="scientific">Leptolyngbya sp. NK1-12</name>
    <dbReference type="NCBI Taxonomy" id="2547451"/>
    <lineage>
        <taxon>Bacteria</taxon>
        <taxon>Bacillati</taxon>
        <taxon>Cyanobacteriota</taxon>
        <taxon>Cyanophyceae</taxon>
        <taxon>Leptolyngbyales</taxon>
        <taxon>Leptolyngbyaceae</taxon>
        <taxon>Leptolyngbya group</taxon>
        <taxon>Leptolyngbya</taxon>
    </lineage>
</organism>
<feature type="compositionally biased region" description="Low complexity" evidence="10">
    <location>
        <begin position="1364"/>
        <end position="1386"/>
    </location>
</feature>
<dbReference type="CDD" id="cd04300">
    <property type="entry name" value="GT35_Glycogen_Phosphorylase"/>
    <property type="match status" value="1"/>
</dbReference>
<keyword evidence="7 9" id="KW-0663">Pyridoxal phosphate</keyword>
<dbReference type="EMBL" id="CP053586">
    <property type="protein sequence ID" value="WNZ23746.1"/>
    <property type="molecule type" value="Genomic_DNA"/>
</dbReference>
<name>A0AA97AIE2_9CYAN</name>
<feature type="domain" description="PBP" evidence="11">
    <location>
        <begin position="20"/>
        <end position="251"/>
    </location>
</feature>
<dbReference type="SUPFAM" id="SSF53756">
    <property type="entry name" value="UDP-Glycosyltransferase/glycogen phosphorylase"/>
    <property type="match status" value="1"/>
</dbReference>
<evidence type="ECO:0000256" key="8">
    <source>
        <dbReference type="ARBA" id="ARBA00023277"/>
    </source>
</evidence>
<evidence type="ECO:0000256" key="1">
    <source>
        <dbReference type="ARBA" id="ARBA00001933"/>
    </source>
</evidence>
<feature type="compositionally biased region" description="Acidic residues" evidence="10">
    <location>
        <begin position="354"/>
        <end position="364"/>
    </location>
</feature>
<evidence type="ECO:0000256" key="9">
    <source>
        <dbReference type="RuleBase" id="RU000587"/>
    </source>
</evidence>
<proteinExistence type="inferred from homology"/>
<dbReference type="SUPFAM" id="SSF53850">
    <property type="entry name" value="Periplasmic binding protein-like II"/>
    <property type="match status" value="1"/>
</dbReference>
<evidence type="ECO:0000259" key="11">
    <source>
        <dbReference type="Pfam" id="PF12849"/>
    </source>
</evidence>
<dbReference type="RefSeq" id="WP_316435489.1">
    <property type="nucleotide sequence ID" value="NZ_CP053586.1"/>
</dbReference>
<keyword evidence="3" id="KW-0597">Phosphoprotein</keyword>
<dbReference type="Pfam" id="PF12849">
    <property type="entry name" value="PBP_like_2"/>
    <property type="match status" value="1"/>
</dbReference>
<dbReference type="NCBIfam" id="TIGR02093">
    <property type="entry name" value="P_ylase"/>
    <property type="match status" value="1"/>
</dbReference>
<evidence type="ECO:0000256" key="7">
    <source>
        <dbReference type="ARBA" id="ARBA00022898"/>
    </source>
</evidence>
<dbReference type="PANTHER" id="PTHR11468:SF3">
    <property type="entry name" value="GLYCOGEN PHOSPHORYLASE, LIVER FORM"/>
    <property type="match status" value="1"/>
</dbReference>
<dbReference type="FunFam" id="3.40.50.2000:FF:000153">
    <property type="entry name" value="Alpha-1,4 glucan phosphorylase"/>
    <property type="match status" value="2"/>
</dbReference>
<gene>
    <name evidence="12" type="primary">glgP</name>
    <name evidence="12" type="ORF">HJG54_13385</name>
</gene>
<keyword evidence="6 9" id="KW-0808">Transferase</keyword>
<dbReference type="PANTHER" id="PTHR11468">
    <property type="entry name" value="GLYCOGEN PHOSPHORYLASE"/>
    <property type="match status" value="1"/>
</dbReference>
<dbReference type="InterPro" id="IPR000811">
    <property type="entry name" value="Glyco_trans_35"/>
</dbReference>
<comment type="catalytic activity">
    <reaction evidence="9">
        <text>[(1-&gt;4)-alpha-D-glucosyl](n) + phosphate = [(1-&gt;4)-alpha-D-glucosyl](n-1) + alpha-D-glucose 1-phosphate</text>
        <dbReference type="Rhea" id="RHEA:41732"/>
        <dbReference type="Rhea" id="RHEA-COMP:9584"/>
        <dbReference type="Rhea" id="RHEA-COMP:9586"/>
        <dbReference type="ChEBI" id="CHEBI:15444"/>
        <dbReference type="ChEBI" id="CHEBI:43474"/>
        <dbReference type="ChEBI" id="CHEBI:58601"/>
        <dbReference type="EC" id="2.4.1.1"/>
    </reaction>
</comment>
<dbReference type="EC" id="2.4.1.1" evidence="9"/>
<keyword evidence="5 9" id="KW-0328">Glycosyltransferase</keyword>
<evidence type="ECO:0000256" key="3">
    <source>
        <dbReference type="ARBA" id="ARBA00022553"/>
    </source>
</evidence>
<evidence type="ECO:0000256" key="10">
    <source>
        <dbReference type="SAM" id="MobiDB-lite"/>
    </source>
</evidence>
<dbReference type="InterPro" id="IPR024370">
    <property type="entry name" value="PBP_domain"/>
</dbReference>
<evidence type="ECO:0000313" key="12">
    <source>
        <dbReference type="EMBL" id="WNZ23746.1"/>
    </source>
</evidence>
<accession>A0AA97AIE2</accession>
<sequence length="1394" mass="154358">MLLTSPALALEVAAVPVEVTNREPVRIDGSDNMAAINQLLKQRYEQQFPGAEVKLNTSSTETAIEELLNDEIDLAAIGRPLTAAEKAQGLKEVPISREKIAIIVGQENPFKGDLTVEQLSQIFGGEITDWSEVGGEPGPIRVIDRPILSDTRLALRRYPMFRDPDFAKGEQVIRLDTDDTAAVIRALGRDGISYAIASQLAEQDQARIVKLVLRLDVLPDDPLYPYTQPRGYAYKQTPTSAAQAFLGFATAKSGQAAVASAKITEAKAVAEGEPVALPVAQPVTPDLDQPAILPTEDRTWFWWLWLPLILVGLLIGWLTTRFRPPITKEQAPPEPTPVPEPPNGTTSPVVATAEVEEEIEEEEPPVSQPMPLTALEPVAEEEPSDDRERSVPLPDAESIDSGTIDSVSAEPAEADTEITAEVVEVVEMSDVIEAELVEAAEAELVEAELIEAELVRAELVEAESAEAPIAAPVAEAPIAEEPIETAEAAAETPFVWEEGSPAFAEPELPEAELSPDVVSGADRATAAGRLQTSESSESSETAAALVSAELVQPRTVWRIPADFLDQRAVGTELPDLTAPLDSAGLQQAFLHYLYRQNLETATLLEQYTTLATLLRDRMLALSLPGAKLGQETRLVGEIAAEFMPGPHLANSLLNLGLMSQAQQAMQDLGLDLKQIIDQEEEPGLGKGGLGRLMVCYLESLATLNIPAIGYGIRYEYGIFDQEIHDGWQVEVTDTWLRHGNPWEVERPDRFVTVHFGGSSSAYVDDQGRYRVRWLPAETVRGVAYDTPIPGYQTSTASLMRLWKADASDLCKVLYPVDIDLQGKALRLKQQYFLVACALQDAMRLHLEAGGQPETIHQRWALQLNDTDPTIGIAELMRLFVDDYQIDWEQAWEITQRTFGYTNHSLMPETLDDQWSVGVFGYFLPRHLEIIYEINYRLLETVKALFQQDPARLSRMSLIDERGERYIRLNYLATVGSHAVNGVSQLHTELLKQTVFRDFYQLYPDKFSSKTNGVSPRRFLLQTNPELANLITSKLGQGWIRNLDQLRELEAYAINPGFRREWLRIKQVAKHELATRIRHQTGLEVNPNSLFDVQAMVIHEYKRQHLNLLHILTLYNRIKANPQVEIAPRTFIFAGKAAPDYSTAKLIIRLIHAVADLVNSDAAVRDRLKVVFLKDFNIKTAQPIYPAIDLSEHISLAGTEAADTGNMIAALNAALIIGTPDGTNLELRDAVGTDNFFQFGLTAAEVQQRRSQYNPMTLYQANAELRGAIDLLSSKQLTQGNTELFQPLINLLLYSDHYLLLADYPSYVACQERVSRTYRDPEEWTRMSILTTARMGRFSSDQAVRDYAAAIWKVTPTIGDSPNDSPKSAVNSSANPAANPELEPEAATESMPTKK</sequence>
<reference evidence="12" key="1">
    <citation type="submission" date="2020-05" db="EMBL/GenBank/DDBJ databases">
        <authorList>
            <person name="Zhu T."/>
            <person name="Keshari N."/>
            <person name="Lu X."/>
        </authorList>
    </citation>
    <scope>NUCLEOTIDE SEQUENCE</scope>
    <source>
        <strain evidence="12">NK1-12</strain>
    </source>
</reference>
<comment type="cofactor">
    <cofactor evidence="1 9">
        <name>pyridoxal 5'-phosphate</name>
        <dbReference type="ChEBI" id="CHEBI:597326"/>
    </cofactor>
</comment>
<dbReference type="Gene3D" id="3.40.190.10">
    <property type="entry name" value="Periplasmic binding protein-like II"/>
    <property type="match status" value="2"/>
</dbReference>
<dbReference type="Gene3D" id="3.40.50.2000">
    <property type="entry name" value="Glycogen Phosphorylase B"/>
    <property type="match status" value="2"/>
</dbReference>
<evidence type="ECO:0000256" key="5">
    <source>
        <dbReference type="ARBA" id="ARBA00022676"/>
    </source>
</evidence>
<dbReference type="Pfam" id="PF00343">
    <property type="entry name" value="Phosphorylase"/>
    <property type="match status" value="1"/>
</dbReference>
<feature type="region of interest" description="Disordered" evidence="10">
    <location>
        <begin position="326"/>
        <end position="415"/>
    </location>
</feature>
<dbReference type="InterPro" id="IPR011833">
    <property type="entry name" value="Glycg_phsphrylas"/>
</dbReference>
<evidence type="ECO:0000256" key="6">
    <source>
        <dbReference type="ARBA" id="ARBA00022679"/>
    </source>
</evidence>
<keyword evidence="8 9" id="KW-0119">Carbohydrate metabolism</keyword>
<dbReference type="GO" id="GO:0008184">
    <property type="term" value="F:glycogen phosphorylase activity"/>
    <property type="evidence" value="ECO:0007669"/>
    <property type="project" value="InterPro"/>
</dbReference>
<evidence type="ECO:0000256" key="2">
    <source>
        <dbReference type="ARBA" id="ARBA00006047"/>
    </source>
</evidence>
<protein>
    <recommendedName>
        <fullName evidence="9">Alpha-1,4 glucan phosphorylase</fullName>
        <ecNumber evidence="9">2.4.1.1</ecNumber>
    </recommendedName>
</protein>
<evidence type="ECO:0000256" key="4">
    <source>
        <dbReference type="ARBA" id="ARBA00022600"/>
    </source>
</evidence>